<dbReference type="Proteomes" id="UP000316181">
    <property type="component" value="Unassembled WGS sequence"/>
</dbReference>
<dbReference type="InterPro" id="IPR019639">
    <property type="entry name" value="DUF2505"/>
</dbReference>
<dbReference type="Pfam" id="PF10698">
    <property type="entry name" value="DUF2505"/>
    <property type="match status" value="1"/>
</dbReference>
<organism evidence="1 2">
    <name type="scientific">Rarobacter incanus</name>
    <dbReference type="NCBI Taxonomy" id="153494"/>
    <lineage>
        <taxon>Bacteria</taxon>
        <taxon>Bacillati</taxon>
        <taxon>Actinomycetota</taxon>
        <taxon>Actinomycetes</taxon>
        <taxon>Micrococcales</taxon>
        <taxon>Rarobacteraceae</taxon>
        <taxon>Rarobacter</taxon>
    </lineage>
</organism>
<sequence>MQVDVATAVAYSTSAVVSALCDEDFITFVTAKTGATVTHITTTSQTNGAATVVVRRNLPTTVIPAQARAFVGSNLELREVDAWAEPMQGADGPRYGTIAIEVAGVPAHASGHVRVLPTEGGCNLRYDLTVRATVPLFGAVIERQVADGVRTAVDALCAALEEWLKSRSGE</sequence>
<dbReference type="Gene3D" id="3.30.530.20">
    <property type="match status" value="1"/>
</dbReference>
<dbReference type="SUPFAM" id="SSF55961">
    <property type="entry name" value="Bet v1-like"/>
    <property type="match status" value="1"/>
</dbReference>
<evidence type="ECO:0000313" key="1">
    <source>
        <dbReference type="EMBL" id="TQK76262.1"/>
    </source>
</evidence>
<reference evidence="1 2" key="1">
    <citation type="submission" date="2019-06" db="EMBL/GenBank/DDBJ databases">
        <title>Sequencing the genomes of 1000 actinobacteria strains.</title>
        <authorList>
            <person name="Klenk H.-P."/>
        </authorList>
    </citation>
    <scope>NUCLEOTIDE SEQUENCE [LARGE SCALE GENOMIC DNA]</scope>
    <source>
        <strain evidence="1 2">DSM 10596</strain>
    </source>
</reference>
<dbReference type="AlphaFoldDB" id="A0A542SNV3"/>
<keyword evidence="2" id="KW-1185">Reference proteome</keyword>
<accession>A0A542SNV3</accession>
<proteinExistence type="predicted"/>
<name>A0A542SNV3_9MICO</name>
<protein>
    <submittedName>
        <fullName evidence="1">Uncharacterized protein DUF2505</fullName>
    </submittedName>
</protein>
<gene>
    <name evidence="1" type="ORF">FB389_0922</name>
</gene>
<comment type="caution">
    <text evidence="1">The sequence shown here is derived from an EMBL/GenBank/DDBJ whole genome shotgun (WGS) entry which is preliminary data.</text>
</comment>
<evidence type="ECO:0000313" key="2">
    <source>
        <dbReference type="Proteomes" id="UP000316181"/>
    </source>
</evidence>
<dbReference type="EMBL" id="VFNV01000001">
    <property type="protein sequence ID" value="TQK76262.1"/>
    <property type="molecule type" value="Genomic_DNA"/>
</dbReference>
<dbReference type="InterPro" id="IPR023393">
    <property type="entry name" value="START-like_dom_sf"/>
</dbReference>